<protein>
    <submittedName>
        <fullName evidence="1">Uncharacterized protein</fullName>
    </submittedName>
</protein>
<organism evidence="1 3">
    <name type="scientific">Orientia tsutsugamushi str. Gilliam</name>
    <dbReference type="NCBI Taxonomy" id="1359184"/>
    <lineage>
        <taxon>Bacteria</taxon>
        <taxon>Pseudomonadati</taxon>
        <taxon>Pseudomonadota</taxon>
        <taxon>Alphaproteobacteria</taxon>
        <taxon>Rickettsiales</taxon>
        <taxon>Rickettsiaceae</taxon>
        <taxon>Rickettsieae</taxon>
        <taxon>Orientia</taxon>
    </lineage>
</organism>
<keyword evidence="4" id="KW-1185">Reference proteome</keyword>
<evidence type="ECO:0000313" key="4">
    <source>
        <dbReference type="Proteomes" id="UP000244959"/>
    </source>
</evidence>
<dbReference type="AlphaFoldDB" id="A0A0F3M4Z6"/>
<reference evidence="1 3" key="1">
    <citation type="submission" date="2015-02" db="EMBL/GenBank/DDBJ databases">
        <title>Genome Sequencing of Rickettsiales.</title>
        <authorList>
            <person name="Daugherty S.C."/>
            <person name="Su Q."/>
            <person name="Abolude K."/>
            <person name="Beier-Sexton M."/>
            <person name="Carlyon J.A."/>
            <person name="Carter R."/>
            <person name="Day N.P."/>
            <person name="Dumler S.J."/>
            <person name="Dyachenko V."/>
            <person name="Godinez A."/>
            <person name="Kurtti T.J."/>
            <person name="Lichay M."/>
            <person name="Mullins K.E."/>
            <person name="Ott S."/>
            <person name="Pappas-Brown V."/>
            <person name="Paris D.H."/>
            <person name="Patel P."/>
            <person name="Richards A.L."/>
            <person name="Sadzewicz L."/>
            <person name="Sears K."/>
            <person name="Seidman D."/>
            <person name="Sengamalay N."/>
            <person name="Stenos J."/>
            <person name="Tallon L.J."/>
            <person name="Vincent G."/>
            <person name="Fraser C.M."/>
            <person name="Munderloh U."/>
            <person name="Dunning-Hotopp J.C."/>
        </authorList>
    </citation>
    <scope>NUCLEOTIDE SEQUENCE [LARGE SCALE GENOMIC DNA]</scope>
    <source>
        <strain evidence="1 3">Gilliam</strain>
    </source>
</reference>
<dbReference type="Proteomes" id="UP000244959">
    <property type="component" value="Chromosome I"/>
</dbReference>
<accession>A0A0F3M4Z6</accession>
<dbReference type="Proteomes" id="UP000033769">
    <property type="component" value="Unassembled WGS sequence"/>
</dbReference>
<proteinExistence type="predicted"/>
<dbReference type="EMBL" id="LANO01000063">
    <property type="protein sequence ID" value="KJV50825.1"/>
    <property type="molecule type" value="Genomic_DNA"/>
</dbReference>
<gene>
    <name evidence="2" type="ORF">GILLIAM_00642</name>
    <name evidence="1" type="ORF">OTSGILL_2723</name>
</gene>
<evidence type="ECO:0000313" key="1">
    <source>
        <dbReference type="EMBL" id="KJV50825.1"/>
    </source>
</evidence>
<dbReference type="PATRIC" id="fig|1359184.3.peg.2767"/>
<name>A0A0F3M4Z6_ORITS</name>
<reference evidence="2" key="3">
    <citation type="submission" date="2018-03" db="EMBL/GenBank/DDBJ databases">
        <authorList>
            <person name="Keele B.F."/>
        </authorList>
    </citation>
    <scope>NUCLEOTIDE SEQUENCE [LARGE SCALE GENOMIC DNA]</scope>
    <source>
        <strain evidence="2">Gilliam</strain>
    </source>
</reference>
<reference evidence="4" key="2">
    <citation type="submission" date="2018-03" db="EMBL/GenBank/DDBJ databases">
        <authorList>
            <person name="Batty M. E."/>
            <person name="Batty M E."/>
        </authorList>
    </citation>
    <scope>NUCLEOTIDE SEQUENCE [LARGE SCALE GENOMIC DNA]</scope>
    <source>
        <strain evidence="4">Gilliam</strain>
    </source>
</reference>
<evidence type="ECO:0000313" key="2">
    <source>
        <dbReference type="EMBL" id="SPR04307.1"/>
    </source>
</evidence>
<dbReference type="EMBL" id="LS398551">
    <property type="protein sequence ID" value="SPR04307.1"/>
    <property type="molecule type" value="Genomic_DNA"/>
</dbReference>
<evidence type="ECO:0000313" key="3">
    <source>
        <dbReference type="Proteomes" id="UP000033769"/>
    </source>
</evidence>
<sequence>MNEKMLVQKKITAKFYSLTPEIYNLRLVFGIVITEFKKFII</sequence>